<keyword evidence="3" id="KW-1185">Reference proteome</keyword>
<feature type="compositionally biased region" description="Gly residues" evidence="1">
    <location>
        <begin position="52"/>
        <end position="79"/>
    </location>
</feature>
<accession>A0A182SW03</accession>
<name>A0A182SW03_9DIPT</name>
<evidence type="ECO:0000313" key="3">
    <source>
        <dbReference type="Proteomes" id="UP000075901"/>
    </source>
</evidence>
<evidence type="ECO:0000256" key="1">
    <source>
        <dbReference type="SAM" id="MobiDB-lite"/>
    </source>
</evidence>
<dbReference type="VEuPathDB" id="VectorBase:AMAM014549"/>
<sequence>QLSKEANAKTATSGNFSDSVVVNSESVYNHVGSAANSGSTSVIESGKLAIGTGSGGTASGPYGGSSGTGGGSTTGGSNSGGKKRKADARSTPTSSAGSNEMDSNRDLIRDVAVSLVPLSLNKNDHIDPLSIGVHEKNVKKVSDTVANNRICLPIGPIECSLLMNCENRDQNNCR</sequence>
<proteinExistence type="predicted"/>
<dbReference type="Proteomes" id="UP000075901">
    <property type="component" value="Unassembled WGS sequence"/>
</dbReference>
<reference evidence="2" key="2">
    <citation type="submission" date="2020-05" db="UniProtKB">
        <authorList>
            <consortium name="EnsemblMetazoa"/>
        </authorList>
    </citation>
    <scope>IDENTIFICATION</scope>
    <source>
        <strain evidence="2">maculatus3</strain>
    </source>
</reference>
<protein>
    <submittedName>
        <fullName evidence="2">Uncharacterized protein</fullName>
    </submittedName>
</protein>
<feature type="region of interest" description="Disordered" evidence="1">
    <location>
        <begin position="1"/>
        <end position="20"/>
    </location>
</feature>
<feature type="region of interest" description="Disordered" evidence="1">
    <location>
        <begin position="47"/>
        <end position="103"/>
    </location>
</feature>
<organism evidence="2 3">
    <name type="scientific">Anopheles maculatus</name>
    <dbReference type="NCBI Taxonomy" id="74869"/>
    <lineage>
        <taxon>Eukaryota</taxon>
        <taxon>Metazoa</taxon>
        <taxon>Ecdysozoa</taxon>
        <taxon>Arthropoda</taxon>
        <taxon>Hexapoda</taxon>
        <taxon>Insecta</taxon>
        <taxon>Pterygota</taxon>
        <taxon>Neoptera</taxon>
        <taxon>Endopterygota</taxon>
        <taxon>Diptera</taxon>
        <taxon>Nematocera</taxon>
        <taxon>Culicoidea</taxon>
        <taxon>Culicidae</taxon>
        <taxon>Anophelinae</taxon>
        <taxon>Anopheles</taxon>
        <taxon>Anopheles maculatus group</taxon>
    </lineage>
</organism>
<evidence type="ECO:0000313" key="2">
    <source>
        <dbReference type="EnsemblMetazoa" id="AMAM014549-PA"/>
    </source>
</evidence>
<reference evidence="3" key="1">
    <citation type="submission" date="2013-09" db="EMBL/GenBank/DDBJ databases">
        <title>The Genome Sequence of Anopheles maculatus species B.</title>
        <authorList>
            <consortium name="The Broad Institute Genomics Platform"/>
            <person name="Neafsey D.E."/>
            <person name="Besansky N."/>
            <person name="Howell P."/>
            <person name="Walton C."/>
            <person name="Young S.K."/>
            <person name="Zeng Q."/>
            <person name="Gargeya S."/>
            <person name="Fitzgerald M."/>
            <person name="Haas B."/>
            <person name="Abouelleil A."/>
            <person name="Allen A.W."/>
            <person name="Alvarado L."/>
            <person name="Arachchi H.M."/>
            <person name="Berlin A.M."/>
            <person name="Chapman S.B."/>
            <person name="Gainer-Dewar J."/>
            <person name="Goldberg J."/>
            <person name="Griggs A."/>
            <person name="Gujja S."/>
            <person name="Hansen M."/>
            <person name="Howarth C."/>
            <person name="Imamovic A."/>
            <person name="Ireland A."/>
            <person name="Larimer J."/>
            <person name="McCowan C."/>
            <person name="Murphy C."/>
            <person name="Pearson M."/>
            <person name="Poon T.W."/>
            <person name="Priest M."/>
            <person name="Roberts A."/>
            <person name="Saif S."/>
            <person name="Shea T."/>
            <person name="Sisk P."/>
            <person name="Sykes S."/>
            <person name="Wortman J."/>
            <person name="Nusbaum C."/>
            <person name="Birren B."/>
        </authorList>
    </citation>
    <scope>NUCLEOTIDE SEQUENCE [LARGE SCALE GENOMIC DNA]</scope>
    <source>
        <strain evidence="3">maculatus3</strain>
    </source>
</reference>
<dbReference type="EnsemblMetazoa" id="AMAM014549-RA">
    <property type="protein sequence ID" value="AMAM014549-PA"/>
    <property type="gene ID" value="AMAM014549"/>
</dbReference>
<dbReference type="AlphaFoldDB" id="A0A182SW03"/>
<feature type="compositionally biased region" description="Polar residues" evidence="1">
    <location>
        <begin position="90"/>
        <end position="101"/>
    </location>
</feature>